<dbReference type="HOGENOM" id="CLU_063290_1_1_1"/>
<reference evidence="3 4" key="1">
    <citation type="journal article" date="2010" name="Proc. Natl. Acad. Sci. U.S.A.">
        <title>Insights into evolution of multicellular fungi from the assembled chromosomes of the mushroom Coprinopsis cinerea (Coprinus cinereus).</title>
        <authorList>
            <person name="Stajich J.E."/>
            <person name="Wilke S.K."/>
            <person name="Ahren D."/>
            <person name="Au C.H."/>
            <person name="Birren B.W."/>
            <person name="Borodovsky M."/>
            <person name="Burns C."/>
            <person name="Canback B."/>
            <person name="Casselton L.A."/>
            <person name="Cheng C.K."/>
            <person name="Deng J."/>
            <person name="Dietrich F.S."/>
            <person name="Fargo D.C."/>
            <person name="Farman M.L."/>
            <person name="Gathman A.C."/>
            <person name="Goldberg J."/>
            <person name="Guigo R."/>
            <person name="Hoegger P.J."/>
            <person name="Hooker J.B."/>
            <person name="Huggins A."/>
            <person name="James T.Y."/>
            <person name="Kamada T."/>
            <person name="Kilaru S."/>
            <person name="Kodira C."/>
            <person name="Kues U."/>
            <person name="Kupfer D."/>
            <person name="Kwan H.S."/>
            <person name="Lomsadze A."/>
            <person name="Li W."/>
            <person name="Lilly W.W."/>
            <person name="Ma L.J."/>
            <person name="Mackey A.J."/>
            <person name="Manning G."/>
            <person name="Martin F."/>
            <person name="Muraguchi H."/>
            <person name="Natvig D.O."/>
            <person name="Palmerini H."/>
            <person name="Ramesh M.A."/>
            <person name="Rehmeyer C.J."/>
            <person name="Roe B.A."/>
            <person name="Shenoy N."/>
            <person name="Stanke M."/>
            <person name="Ter-Hovhannisyan V."/>
            <person name="Tunlid A."/>
            <person name="Velagapudi R."/>
            <person name="Vision T.J."/>
            <person name="Zeng Q."/>
            <person name="Zolan M.E."/>
            <person name="Pukkila P.J."/>
        </authorList>
    </citation>
    <scope>NUCLEOTIDE SEQUENCE [LARGE SCALE GENOMIC DNA]</scope>
    <source>
        <strain evidence="4">Okayama-7 / 130 / ATCC MYA-4618 / FGSC 9003</strain>
    </source>
</reference>
<dbReference type="InterPro" id="IPR056138">
    <property type="entry name" value="DUF7721"/>
</dbReference>
<organism evidence="3 4">
    <name type="scientific">Coprinopsis cinerea (strain Okayama-7 / 130 / ATCC MYA-4618 / FGSC 9003)</name>
    <name type="common">Inky cap fungus</name>
    <name type="synonym">Hormographiella aspergillata</name>
    <dbReference type="NCBI Taxonomy" id="240176"/>
    <lineage>
        <taxon>Eukaryota</taxon>
        <taxon>Fungi</taxon>
        <taxon>Dikarya</taxon>
        <taxon>Basidiomycota</taxon>
        <taxon>Agaricomycotina</taxon>
        <taxon>Agaricomycetes</taxon>
        <taxon>Agaricomycetidae</taxon>
        <taxon>Agaricales</taxon>
        <taxon>Agaricineae</taxon>
        <taxon>Psathyrellaceae</taxon>
        <taxon>Coprinopsis</taxon>
    </lineage>
</organism>
<evidence type="ECO:0000256" key="1">
    <source>
        <dbReference type="SAM" id="MobiDB-lite"/>
    </source>
</evidence>
<feature type="compositionally biased region" description="Polar residues" evidence="1">
    <location>
        <begin position="16"/>
        <end position="61"/>
    </location>
</feature>
<sequence>MDSFMNLAKKGLDAYNDSQSNVSKTGGQELNSPSNNASSGLSTPPINQQQAVENAAKNSSGETSLFDTALKFLTDNKSSQNEPLNDDEVTKAHEKVYKEGKTSGLSANLLGSAAALEVLKKFTGGSSSSSSTSTSSSGGNTQTQLISLAMAEAAKLFDKSDKTSSNDKQDAVNGAAMTIMKLLVQSKFGGAPTTGGSDSGGLGGLLSLASKLAK</sequence>
<dbReference type="Pfam" id="PF24845">
    <property type="entry name" value="DUF7721"/>
    <property type="match status" value="1"/>
</dbReference>
<evidence type="ECO:0000313" key="3">
    <source>
        <dbReference type="EMBL" id="EAU92782.2"/>
    </source>
</evidence>
<accession>A8N2S5</accession>
<dbReference type="RefSeq" id="XP_001829147.2">
    <property type="nucleotide sequence ID" value="XM_001829095.2"/>
</dbReference>
<gene>
    <name evidence="3" type="ORF">CC1G_01827</name>
</gene>
<dbReference type="EMBL" id="AACS02000001">
    <property type="protein sequence ID" value="EAU92782.2"/>
    <property type="molecule type" value="Genomic_DNA"/>
</dbReference>
<proteinExistence type="predicted"/>
<dbReference type="InParanoid" id="A8N2S5"/>
<feature type="compositionally biased region" description="Low complexity" evidence="1">
    <location>
        <begin position="123"/>
        <end position="139"/>
    </location>
</feature>
<dbReference type="Proteomes" id="UP000001861">
    <property type="component" value="Unassembled WGS sequence"/>
</dbReference>
<evidence type="ECO:0000259" key="2">
    <source>
        <dbReference type="Pfam" id="PF24845"/>
    </source>
</evidence>
<dbReference type="PANTHER" id="PTHR39477">
    <property type="entry name" value="CHROMOSOME 8, WHOLE GENOME SHOTGUN SEQUENCE"/>
    <property type="match status" value="1"/>
</dbReference>
<protein>
    <submittedName>
        <fullName evidence="3">Beta-flanking protein</fullName>
    </submittedName>
</protein>
<dbReference type="OMA" id="KFTQGET"/>
<keyword evidence="4" id="KW-1185">Reference proteome</keyword>
<dbReference type="VEuPathDB" id="FungiDB:CC1G_01827"/>
<feature type="region of interest" description="Disordered" evidence="1">
    <location>
        <begin position="1"/>
        <end position="61"/>
    </location>
</feature>
<dbReference type="OrthoDB" id="2290255at2759"/>
<dbReference type="eggNOG" id="ENOG502S2II">
    <property type="taxonomic scope" value="Eukaryota"/>
</dbReference>
<dbReference type="GeneID" id="6005573"/>
<feature type="domain" description="DUF7721" evidence="2">
    <location>
        <begin position="48"/>
        <end position="126"/>
    </location>
</feature>
<evidence type="ECO:0000313" key="4">
    <source>
        <dbReference type="Proteomes" id="UP000001861"/>
    </source>
</evidence>
<dbReference type="KEGG" id="cci:CC1G_01827"/>
<feature type="region of interest" description="Disordered" evidence="1">
    <location>
        <begin position="123"/>
        <end position="144"/>
    </location>
</feature>
<dbReference type="PANTHER" id="PTHR39477:SF1">
    <property type="entry name" value="BETA-FLANKING PROTEIN"/>
    <property type="match status" value="1"/>
</dbReference>
<dbReference type="AlphaFoldDB" id="A8N2S5"/>
<comment type="caution">
    <text evidence="3">The sequence shown here is derived from an EMBL/GenBank/DDBJ whole genome shotgun (WGS) entry which is preliminary data.</text>
</comment>
<name>A8N2S5_COPC7</name>